<dbReference type="PANTHER" id="PTHR30195">
    <property type="entry name" value="TYPE I SITE-SPECIFIC DEOXYRIBONUCLEASE PROTEIN SUBUNIT M AND R"/>
    <property type="match status" value="1"/>
</dbReference>
<comment type="function">
    <text evidence="2">Subunit R is required for both nuclease and ATPase activities, but not for modification.</text>
</comment>
<comment type="catalytic activity">
    <reaction evidence="2">
        <text>Endonucleolytic cleavage of DNA to give random double-stranded fragments with terminal 5'-phosphates, ATP is simultaneously hydrolyzed.</text>
        <dbReference type="EC" id="3.1.21.3"/>
    </reaction>
</comment>
<keyword evidence="2" id="KW-0067">ATP-binding</keyword>
<dbReference type="InterPro" id="IPR027417">
    <property type="entry name" value="P-loop_NTPase"/>
</dbReference>
<dbReference type="Proteomes" id="UP000230790">
    <property type="component" value="Unassembled WGS sequence"/>
</dbReference>
<gene>
    <name evidence="5" type="ORF">CUN48_14695</name>
</gene>
<dbReference type="GO" id="GO:0005524">
    <property type="term" value="F:ATP binding"/>
    <property type="evidence" value="ECO:0007669"/>
    <property type="project" value="UniProtKB-KW"/>
</dbReference>
<dbReference type="Gene3D" id="3.40.50.300">
    <property type="entry name" value="P-loop containing nucleotide triphosphate hydrolases"/>
    <property type="match status" value="2"/>
</dbReference>
<dbReference type="Pfam" id="PF22679">
    <property type="entry name" value="T1R_D3-like"/>
    <property type="match status" value="1"/>
</dbReference>
<dbReference type="GO" id="GO:0009035">
    <property type="term" value="F:type I site-specific deoxyribonuclease activity"/>
    <property type="evidence" value="ECO:0007669"/>
    <property type="project" value="UniProtKB-EC"/>
</dbReference>
<keyword evidence="1 2" id="KW-0680">Restriction system</keyword>
<name>A0A2M8Q8Y8_9CHLR</name>
<evidence type="ECO:0000259" key="4">
    <source>
        <dbReference type="Pfam" id="PF22679"/>
    </source>
</evidence>
<evidence type="ECO:0000313" key="6">
    <source>
        <dbReference type="Proteomes" id="UP000230790"/>
    </source>
</evidence>
<feature type="non-terminal residue" evidence="5">
    <location>
        <position position="279"/>
    </location>
</feature>
<dbReference type="InterPro" id="IPR040980">
    <property type="entry name" value="SWI2_SNF2"/>
</dbReference>
<accession>A0A2M8Q8Y8</accession>
<comment type="caution">
    <text evidence="5">The sequence shown here is derived from an EMBL/GenBank/DDBJ whole genome shotgun (WGS) entry which is preliminary data.</text>
</comment>
<dbReference type="GO" id="GO:0004386">
    <property type="term" value="F:helicase activity"/>
    <property type="evidence" value="ECO:0007669"/>
    <property type="project" value="UniProtKB-KW"/>
</dbReference>
<keyword evidence="5" id="KW-0347">Helicase</keyword>
<comment type="similarity">
    <text evidence="2">Belongs to the HsdR family.</text>
</comment>
<dbReference type="EC" id="3.1.21.3" evidence="2"/>
<dbReference type="InterPro" id="IPR051268">
    <property type="entry name" value="Type-I_R_enzyme_R_subunit"/>
</dbReference>
<keyword evidence="2" id="KW-0238">DNA-binding</keyword>
<evidence type="ECO:0000256" key="2">
    <source>
        <dbReference type="RuleBase" id="RU364115"/>
    </source>
</evidence>
<dbReference type="GO" id="GO:0003677">
    <property type="term" value="F:DNA binding"/>
    <property type="evidence" value="ECO:0007669"/>
    <property type="project" value="UniProtKB-KW"/>
</dbReference>
<organism evidence="5 6">
    <name type="scientific">Candidatus Thermofonsia Clade 3 bacterium</name>
    <dbReference type="NCBI Taxonomy" id="2364212"/>
    <lineage>
        <taxon>Bacteria</taxon>
        <taxon>Bacillati</taxon>
        <taxon>Chloroflexota</taxon>
        <taxon>Candidatus Thermofontia</taxon>
        <taxon>Candidatus Thermofonsia Clade 3</taxon>
    </lineage>
</organism>
<dbReference type="CDD" id="cd18800">
    <property type="entry name" value="SF2_C_EcoR124I-like"/>
    <property type="match status" value="1"/>
</dbReference>
<dbReference type="InterPro" id="IPR055180">
    <property type="entry name" value="HsdR_RecA-like_helicase_dom_2"/>
</dbReference>
<reference evidence="5 6" key="1">
    <citation type="submission" date="2017-11" db="EMBL/GenBank/DDBJ databases">
        <title>Evolution of Phototrophy in the Chloroflexi Phylum Driven by Horizontal Gene Transfer.</title>
        <authorList>
            <person name="Ward L.M."/>
            <person name="Hemp J."/>
            <person name="Shih P.M."/>
            <person name="Mcglynn S.E."/>
            <person name="Fischer W."/>
        </authorList>
    </citation>
    <scope>NUCLEOTIDE SEQUENCE [LARGE SCALE GENOMIC DNA]</scope>
    <source>
        <strain evidence="5">JP3_7</strain>
    </source>
</reference>
<feature type="non-terminal residue" evidence="5">
    <location>
        <position position="1"/>
    </location>
</feature>
<dbReference type="GO" id="GO:0009307">
    <property type="term" value="P:DNA restriction-modification system"/>
    <property type="evidence" value="ECO:0007669"/>
    <property type="project" value="UniProtKB-KW"/>
</dbReference>
<dbReference type="PANTHER" id="PTHR30195:SF15">
    <property type="entry name" value="TYPE I RESTRICTION ENZYME HINDI ENDONUCLEASE SUBUNIT"/>
    <property type="match status" value="1"/>
</dbReference>
<comment type="subunit">
    <text evidence="2">The type I restriction/modification system is composed of three polypeptides R, M and S.</text>
</comment>
<keyword evidence="2" id="KW-0378">Hydrolase</keyword>
<protein>
    <recommendedName>
        <fullName evidence="2">Type I restriction enzyme endonuclease subunit</fullName>
        <shortName evidence="2">R protein</shortName>
        <ecNumber evidence="2">3.1.21.3</ecNumber>
    </recommendedName>
</protein>
<feature type="domain" description="SWI2/SNF2 ATPase" evidence="3">
    <location>
        <begin position="2"/>
        <end position="88"/>
    </location>
</feature>
<feature type="domain" description="Restriction endonuclease type I HsdR second RecA-like helicase" evidence="4">
    <location>
        <begin position="188"/>
        <end position="256"/>
    </location>
</feature>
<keyword evidence="2" id="KW-0547">Nucleotide-binding</keyword>
<dbReference type="AlphaFoldDB" id="A0A2M8Q8Y8"/>
<dbReference type="NCBIfam" id="TIGR00348">
    <property type="entry name" value="hsdR"/>
    <property type="match status" value="1"/>
</dbReference>
<evidence type="ECO:0000259" key="3">
    <source>
        <dbReference type="Pfam" id="PF18766"/>
    </source>
</evidence>
<dbReference type="SUPFAM" id="SSF52540">
    <property type="entry name" value="P-loop containing nucleoside triphosphate hydrolases"/>
    <property type="match status" value="1"/>
</dbReference>
<dbReference type="InterPro" id="IPR004473">
    <property type="entry name" value="Restrct_endonuc_typeI_HsdR"/>
</dbReference>
<sequence>AKYLRDALPNASFIGFTGTPIEADDVNTPAVFGHYIDIYDISRAVEDGATVPIYYESRLARIELDEDEKPKIDAEIEEILEDEEEPARERVKQKWATVEALVGADKRVALIAQDIVQHFEARVAALDGKAMIVCMSRRICVKLYDAIVKLRPDWHSEEDNAGAVKIVMTGAASDPPEWQQHIGNKARRDLLARRARDPKDPLKLVIVRDMWLTGFDAPCMHTMYVDKPMRGHGLMQAIARVNRVFRDKPAGLIVDYIGIAQNLKNALAQYSRRDREQTC</sequence>
<proteinExistence type="inferred from homology"/>
<evidence type="ECO:0000313" key="5">
    <source>
        <dbReference type="EMBL" id="PJF46262.1"/>
    </source>
</evidence>
<evidence type="ECO:0000256" key="1">
    <source>
        <dbReference type="ARBA" id="ARBA00022747"/>
    </source>
</evidence>
<dbReference type="EMBL" id="PGTN01000337">
    <property type="protein sequence ID" value="PJF46262.1"/>
    <property type="molecule type" value="Genomic_DNA"/>
</dbReference>
<dbReference type="Pfam" id="PF18766">
    <property type="entry name" value="SWI2_SNF2"/>
    <property type="match status" value="1"/>
</dbReference>